<dbReference type="Proteomes" id="UP000317010">
    <property type="component" value="Unassembled WGS sequence"/>
</dbReference>
<evidence type="ECO:0000313" key="2">
    <source>
        <dbReference type="Proteomes" id="UP000317010"/>
    </source>
</evidence>
<sequence>MPSEIIEDKTFTKITAETLSGYNNTYENCSFRNSDLSYADFSSITFVNCKFQGCNLTLIRLSDTGLQDIHFKDCKLSGADFSKSRDFLFEVNFEACILDNGIFYKKKNKGAKFTDCSMIEADFTEADLTDVVFVNCNLNRAFFSRTILKNADLRTSYNYTIDPDTNMLKKARFSVHGLPGLLAKYDIRIEG</sequence>
<dbReference type="EMBL" id="VLLI01000001">
    <property type="protein sequence ID" value="TWJ04320.1"/>
    <property type="molecule type" value="Genomic_DNA"/>
</dbReference>
<dbReference type="AlphaFoldDB" id="A0A562UEX2"/>
<evidence type="ECO:0000313" key="1">
    <source>
        <dbReference type="EMBL" id="TWJ04320.1"/>
    </source>
</evidence>
<protein>
    <submittedName>
        <fullName evidence="1">Uncharacterized protein YjbI with pentapeptide repeats</fullName>
    </submittedName>
</protein>
<dbReference type="PANTHER" id="PTHR42999:SF1">
    <property type="entry name" value="PENTAPEPTIDE REPEAT-CONTAINING PROTEIN"/>
    <property type="match status" value="1"/>
</dbReference>
<dbReference type="RefSeq" id="WP_144908449.1">
    <property type="nucleotide sequence ID" value="NZ_VLLI01000001.1"/>
</dbReference>
<dbReference type="SUPFAM" id="SSF141571">
    <property type="entry name" value="Pentapeptide repeat-like"/>
    <property type="match status" value="1"/>
</dbReference>
<comment type="caution">
    <text evidence="1">The sequence shown here is derived from an EMBL/GenBank/DDBJ whole genome shotgun (WGS) entry which is preliminary data.</text>
</comment>
<dbReference type="Pfam" id="PF13599">
    <property type="entry name" value="Pentapeptide_4"/>
    <property type="match status" value="2"/>
</dbReference>
<proteinExistence type="predicted"/>
<reference evidence="1 2" key="1">
    <citation type="submission" date="2019-07" db="EMBL/GenBank/DDBJ databases">
        <title>Genomic Encyclopedia of Archaeal and Bacterial Type Strains, Phase II (KMG-II): from individual species to whole genera.</title>
        <authorList>
            <person name="Goeker M."/>
        </authorList>
    </citation>
    <scope>NUCLEOTIDE SEQUENCE [LARGE SCALE GENOMIC DNA]</scope>
    <source>
        <strain evidence="1 2">ATCC BAA-1854</strain>
    </source>
</reference>
<name>A0A562UEX2_9SPHI</name>
<dbReference type="Gene3D" id="2.160.20.80">
    <property type="entry name" value="E3 ubiquitin-protein ligase SopA"/>
    <property type="match status" value="1"/>
</dbReference>
<gene>
    <name evidence="1" type="ORF">JN11_00028</name>
</gene>
<keyword evidence="2" id="KW-1185">Reference proteome</keyword>
<organism evidence="1 2">
    <name type="scientific">Mucilaginibacter frigoritolerans</name>
    <dbReference type="NCBI Taxonomy" id="652788"/>
    <lineage>
        <taxon>Bacteria</taxon>
        <taxon>Pseudomonadati</taxon>
        <taxon>Bacteroidota</taxon>
        <taxon>Sphingobacteriia</taxon>
        <taxon>Sphingobacteriales</taxon>
        <taxon>Sphingobacteriaceae</taxon>
        <taxon>Mucilaginibacter</taxon>
    </lineage>
</organism>
<dbReference type="InterPro" id="IPR052949">
    <property type="entry name" value="PA_immunity-related"/>
</dbReference>
<dbReference type="InterPro" id="IPR001646">
    <property type="entry name" value="5peptide_repeat"/>
</dbReference>
<dbReference type="OrthoDB" id="67652at2"/>
<dbReference type="PANTHER" id="PTHR42999">
    <property type="entry name" value="ANTIBIOTIC RESISTANCE PROTEIN MCBG"/>
    <property type="match status" value="1"/>
</dbReference>
<accession>A0A562UEX2</accession>